<gene>
    <name evidence="6" type="ORF">A7Q10_03895</name>
</gene>
<sequence>MKLDLLGLPKLEPQFLEPMLAQPAHRPIPYPGWMYEPKIDGMRIIAVKFDNQQIILFSRRKLSENKKFPAILKALSSSKESTWVIDGEIAALDPQGKPSFSLLQTARENSLTIFYLFDLLSLRKRDLRGLPLRTRKELLRQFFYPLPSPIRLLPHFTEEPEKVFDKIKELNFEGVIAKRTDSLYESGKRSSSWLKFKFLKRQEFIIIGWTEPKGSLRPFGALLLGYYQDHILCYAGRVGTGFSEKIALELYTLLTNHEIVSPPLSQLSSLQLPQSLSIHWTEPVIVCEVAFREWTEKGKTRQPVFIGLRTDKYPTDVVRE</sequence>
<dbReference type="PANTHER" id="PTHR45674">
    <property type="entry name" value="DNA LIGASE 1/3 FAMILY MEMBER"/>
    <property type="match status" value="1"/>
</dbReference>
<dbReference type="GO" id="GO:0006281">
    <property type="term" value="P:DNA repair"/>
    <property type="evidence" value="ECO:0007669"/>
    <property type="project" value="InterPro"/>
</dbReference>
<dbReference type="SUPFAM" id="SSF50249">
    <property type="entry name" value="Nucleic acid-binding proteins"/>
    <property type="match status" value="1"/>
</dbReference>
<name>A0A4Y8PHF5_9BACT</name>
<dbReference type="EC" id="6.5.1.1" evidence="2"/>
<dbReference type="Proteomes" id="UP000297713">
    <property type="component" value="Unassembled WGS sequence"/>
</dbReference>
<evidence type="ECO:0000313" key="7">
    <source>
        <dbReference type="Proteomes" id="UP000297713"/>
    </source>
</evidence>
<dbReference type="Pfam" id="PF04679">
    <property type="entry name" value="DNA_ligase_A_C"/>
    <property type="match status" value="1"/>
</dbReference>
<evidence type="ECO:0000313" key="6">
    <source>
        <dbReference type="EMBL" id="TFE72061.1"/>
    </source>
</evidence>
<evidence type="ECO:0000256" key="2">
    <source>
        <dbReference type="ARBA" id="ARBA00012727"/>
    </source>
</evidence>
<dbReference type="AlphaFoldDB" id="A0A4Y8PHF5"/>
<comment type="catalytic activity">
    <reaction evidence="4">
        <text>ATP + (deoxyribonucleotide)n-3'-hydroxyl + 5'-phospho-(deoxyribonucleotide)m = (deoxyribonucleotide)n+m + AMP + diphosphate.</text>
        <dbReference type="EC" id="6.5.1.1"/>
    </reaction>
</comment>
<dbReference type="Gene3D" id="2.40.50.140">
    <property type="entry name" value="Nucleic acid-binding proteins"/>
    <property type="match status" value="1"/>
</dbReference>
<dbReference type="InterPro" id="IPR012310">
    <property type="entry name" value="DNA_ligase_ATP-dep_cent"/>
</dbReference>
<evidence type="ECO:0000256" key="3">
    <source>
        <dbReference type="ARBA" id="ARBA00022598"/>
    </source>
</evidence>
<proteinExistence type="inferred from homology"/>
<dbReference type="GO" id="GO:0005524">
    <property type="term" value="F:ATP binding"/>
    <property type="evidence" value="ECO:0007669"/>
    <property type="project" value="InterPro"/>
</dbReference>
<dbReference type="PANTHER" id="PTHR45674:SF4">
    <property type="entry name" value="DNA LIGASE 1"/>
    <property type="match status" value="1"/>
</dbReference>
<comment type="similarity">
    <text evidence="1">Belongs to the ATP-dependent DNA ligase family.</text>
</comment>
<organism evidence="6 7">
    <name type="scientific">Methylacidiphilum caldifontis</name>
    <dbReference type="NCBI Taxonomy" id="2795386"/>
    <lineage>
        <taxon>Bacteria</taxon>
        <taxon>Pseudomonadati</taxon>
        <taxon>Verrucomicrobiota</taxon>
        <taxon>Methylacidiphilae</taxon>
        <taxon>Methylacidiphilales</taxon>
        <taxon>Methylacidiphilaceae</taxon>
        <taxon>Methylacidiphilum (ex Ratnadevi et al. 2023)</taxon>
    </lineage>
</organism>
<dbReference type="OrthoDB" id="9802472at2"/>
<dbReference type="CDD" id="cd07971">
    <property type="entry name" value="OBF_DNA_ligase_LigD"/>
    <property type="match status" value="1"/>
</dbReference>
<dbReference type="InterPro" id="IPR012309">
    <property type="entry name" value="DNA_ligase_ATP-dep_C"/>
</dbReference>
<keyword evidence="7" id="KW-1185">Reference proteome</keyword>
<dbReference type="Pfam" id="PF01068">
    <property type="entry name" value="DNA_ligase_A_M"/>
    <property type="match status" value="1"/>
</dbReference>
<dbReference type="InterPro" id="IPR050191">
    <property type="entry name" value="ATP-dep_DNA_ligase"/>
</dbReference>
<dbReference type="Gene3D" id="3.30.1490.70">
    <property type="match status" value="1"/>
</dbReference>
<dbReference type="GO" id="GO:0003910">
    <property type="term" value="F:DNA ligase (ATP) activity"/>
    <property type="evidence" value="ECO:0007669"/>
    <property type="project" value="UniProtKB-EC"/>
</dbReference>
<dbReference type="InterPro" id="IPR012340">
    <property type="entry name" value="NA-bd_OB-fold"/>
</dbReference>
<dbReference type="RefSeq" id="WP_134439101.1">
    <property type="nucleotide sequence ID" value="NZ_LXQC01000046.1"/>
</dbReference>
<dbReference type="InterPro" id="IPR016059">
    <property type="entry name" value="DNA_ligase_ATP-dep_CS"/>
</dbReference>
<dbReference type="PROSITE" id="PS50160">
    <property type="entry name" value="DNA_LIGASE_A3"/>
    <property type="match status" value="1"/>
</dbReference>
<dbReference type="GO" id="GO:0006310">
    <property type="term" value="P:DNA recombination"/>
    <property type="evidence" value="ECO:0007669"/>
    <property type="project" value="InterPro"/>
</dbReference>
<dbReference type="Gene3D" id="3.30.470.30">
    <property type="entry name" value="DNA ligase/mRNA capping enzyme"/>
    <property type="match status" value="1"/>
</dbReference>
<dbReference type="CDD" id="cd07906">
    <property type="entry name" value="Adenylation_DNA_ligase_LigD_LigC"/>
    <property type="match status" value="1"/>
</dbReference>
<dbReference type="EMBL" id="LXQC01000046">
    <property type="protein sequence ID" value="TFE72061.1"/>
    <property type="molecule type" value="Genomic_DNA"/>
</dbReference>
<evidence type="ECO:0000256" key="4">
    <source>
        <dbReference type="ARBA" id="ARBA00034003"/>
    </source>
</evidence>
<protein>
    <recommendedName>
        <fullName evidence="2">DNA ligase (ATP)</fullName>
        <ecNumber evidence="2">6.5.1.1</ecNumber>
    </recommendedName>
</protein>
<evidence type="ECO:0000259" key="5">
    <source>
        <dbReference type="PROSITE" id="PS50160"/>
    </source>
</evidence>
<accession>A0A4Y8PHF5</accession>
<feature type="domain" description="ATP-dependent DNA ligase family profile" evidence="5">
    <location>
        <begin position="105"/>
        <end position="197"/>
    </location>
</feature>
<dbReference type="InterPro" id="IPR014146">
    <property type="entry name" value="LigD_ligase_dom"/>
</dbReference>
<comment type="caution">
    <text evidence="6">The sequence shown here is derived from an EMBL/GenBank/DDBJ whole genome shotgun (WGS) entry which is preliminary data.</text>
</comment>
<keyword evidence="3" id="KW-0436">Ligase</keyword>
<evidence type="ECO:0000256" key="1">
    <source>
        <dbReference type="ARBA" id="ARBA00007572"/>
    </source>
</evidence>
<reference evidence="6 7" key="1">
    <citation type="submission" date="2016-05" db="EMBL/GenBank/DDBJ databases">
        <title>Diversity and Homogeneity among Thermoacidophilic Verrucomicrobia Methanotrophs Linked with Geographical Origin.</title>
        <authorList>
            <person name="Erikstad H.-A."/>
            <person name="Smestad N.B."/>
            <person name="Ceballos R.M."/>
            <person name="Birkeland N.-K."/>
        </authorList>
    </citation>
    <scope>NUCLEOTIDE SEQUENCE [LARGE SCALE GENOMIC DNA]</scope>
    <source>
        <strain evidence="6 7">Phi</strain>
    </source>
</reference>
<dbReference type="SUPFAM" id="SSF56091">
    <property type="entry name" value="DNA ligase/mRNA capping enzyme, catalytic domain"/>
    <property type="match status" value="1"/>
</dbReference>
<dbReference type="PROSITE" id="PS00333">
    <property type="entry name" value="DNA_LIGASE_A2"/>
    <property type="match status" value="1"/>
</dbReference>
<dbReference type="NCBIfam" id="TIGR02779">
    <property type="entry name" value="NHEJ_ligase_lig"/>
    <property type="match status" value="1"/>
</dbReference>